<dbReference type="InterPro" id="IPR036390">
    <property type="entry name" value="WH_DNA-bd_sf"/>
</dbReference>
<dbReference type="AlphaFoldDB" id="A0A8H8DKT1"/>
<dbReference type="PANTHER" id="PTHR13989:SF16">
    <property type="entry name" value="REPLICATION PROTEIN A2"/>
    <property type="match status" value="1"/>
</dbReference>
<protein>
    <recommendedName>
        <fullName evidence="5">Replication protein A C-terminal domain-containing protein</fullName>
    </recommendedName>
</protein>
<comment type="similarity">
    <text evidence="2">Belongs to the replication factor A protein 2 family.</text>
</comment>
<dbReference type="Proteomes" id="UP000673691">
    <property type="component" value="Unassembled WGS sequence"/>
</dbReference>
<dbReference type="SUPFAM" id="SSF50249">
    <property type="entry name" value="Nucleic acid-binding proteins"/>
    <property type="match status" value="1"/>
</dbReference>
<dbReference type="GO" id="GO:0000781">
    <property type="term" value="C:chromosome, telomeric region"/>
    <property type="evidence" value="ECO:0007669"/>
    <property type="project" value="TreeGrafter"/>
</dbReference>
<organism evidence="6 7">
    <name type="scientific">Olpidium bornovanus</name>
    <dbReference type="NCBI Taxonomy" id="278681"/>
    <lineage>
        <taxon>Eukaryota</taxon>
        <taxon>Fungi</taxon>
        <taxon>Fungi incertae sedis</taxon>
        <taxon>Olpidiomycota</taxon>
        <taxon>Olpidiomycotina</taxon>
        <taxon>Olpidiomycetes</taxon>
        <taxon>Olpidiales</taxon>
        <taxon>Olpidiaceae</taxon>
        <taxon>Olpidium</taxon>
    </lineage>
</organism>
<dbReference type="FunFam" id="1.10.10.10:FF:000168">
    <property type="entry name" value="Replication protein A 32 kDa subunit"/>
    <property type="match status" value="1"/>
</dbReference>
<dbReference type="PANTHER" id="PTHR13989">
    <property type="entry name" value="REPLICATION PROTEIN A-RELATED"/>
    <property type="match status" value="1"/>
</dbReference>
<evidence type="ECO:0000256" key="1">
    <source>
        <dbReference type="ARBA" id="ARBA00004123"/>
    </source>
</evidence>
<feature type="domain" description="Replication protein A C-terminal" evidence="5">
    <location>
        <begin position="270"/>
        <end position="357"/>
    </location>
</feature>
<dbReference type="CDD" id="cd04478">
    <property type="entry name" value="RPA2_DBD_D"/>
    <property type="match status" value="1"/>
</dbReference>
<dbReference type="GO" id="GO:0003697">
    <property type="term" value="F:single-stranded DNA binding"/>
    <property type="evidence" value="ECO:0007669"/>
    <property type="project" value="TreeGrafter"/>
</dbReference>
<dbReference type="GO" id="GO:0035861">
    <property type="term" value="C:site of double-strand break"/>
    <property type="evidence" value="ECO:0007669"/>
    <property type="project" value="TreeGrafter"/>
</dbReference>
<dbReference type="SUPFAM" id="SSF46785">
    <property type="entry name" value="Winged helix' DNA-binding domain"/>
    <property type="match status" value="1"/>
</dbReference>
<proteinExistence type="inferred from homology"/>
<dbReference type="Gene3D" id="1.10.10.10">
    <property type="entry name" value="Winged helix-like DNA-binding domain superfamily/Winged helix DNA-binding domain"/>
    <property type="match status" value="1"/>
</dbReference>
<keyword evidence="4" id="KW-0539">Nucleus</keyword>
<reference evidence="6 7" key="1">
    <citation type="journal article" name="Sci. Rep.">
        <title>Genome-scale phylogenetic analyses confirm Olpidium as the closest living zoosporic fungus to the non-flagellated, terrestrial fungi.</title>
        <authorList>
            <person name="Chang Y."/>
            <person name="Rochon D."/>
            <person name="Sekimoto S."/>
            <person name="Wang Y."/>
            <person name="Chovatia M."/>
            <person name="Sandor L."/>
            <person name="Salamov A."/>
            <person name="Grigoriev I.V."/>
            <person name="Stajich J.E."/>
            <person name="Spatafora J.W."/>
        </authorList>
    </citation>
    <scope>NUCLEOTIDE SEQUENCE [LARGE SCALE GENOMIC DNA]</scope>
    <source>
        <strain evidence="6">S191</strain>
    </source>
</reference>
<keyword evidence="7" id="KW-1185">Reference proteome</keyword>
<dbReference type="GO" id="GO:0006260">
    <property type="term" value="P:DNA replication"/>
    <property type="evidence" value="ECO:0007669"/>
    <property type="project" value="TreeGrafter"/>
</dbReference>
<comment type="subcellular location">
    <subcellularLocation>
        <location evidence="1">Nucleus</location>
    </subcellularLocation>
</comment>
<evidence type="ECO:0000259" key="5">
    <source>
        <dbReference type="Pfam" id="PF08784"/>
    </source>
</evidence>
<gene>
    <name evidence="6" type="ORF">BJ554DRAFT_6317</name>
</gene>
<evidence type="ECO:0000313" key="7">
    <source>
        <dbReference type="Proteomes" id="UP000673691"/>
    </source>
</evidence>
<dbReference type="Gene3D" id="2.40.50.140">
    <property type="entry name" value="Nucleic acid-binding proteins"/>
    <property type="match status" value="1"/>
</dbReference>
<name>A0A8H8DKT1_9FUNG</name>
<keyword evidence="3" id="KW-0238">DNA-binding</keyword>
<dbReference type="GO" id="GO:0000724">
    <property type="term" value="P:double-strand break repair via homologous recombination"/>
    <property type="evidence" value="ECO:0007669"/>
    <property type="project" value="TreeGrafter"/>
</dbReference>
<dbReference type="Pfam" id="PF08784">
    <property type="entry name" value="RPA_C"/>
    <property type="match status" value="1"/>
</dbReference>
<dbReference type="EMBL" id="JAEFCI010003582">
    <property type="protein sequence ID" value="KAG5461482.1"/>
    <property type="molecule type" value="Genomic_DNA"/>
</dbReference>
<accession>A0A8H8DKT1</accession>
<dbReference type="InterPro" id="IPR036388">
    <property type="entry name" value="WH-like_DNA-bd_sf"/>
</dbReference>
<dbReference type="GO" id="GO:0005662">
    <property type="term" value="C:DNA replication factor A complex"/>
    <property type="evidence" value="ECO:0007669"/>
    <property type="project" value="TreeGrafter"/>
</dbReference>
<dbReference type="OrthoDB" id="25571at2759"/>
<comment type="caution">
    <text evidence="6">The sequence shown here is derived from an EMBL/GenBank/DDBJ whole genome shotgun (WGS) entry which is preliminary data.</text>
</comment>
<dbReference type="InterPro" id="IPR014892">
    <property type="entry name" value="RPA_C"/>
</dbReference>
<dbReference type="GO" id="GO:0006289">
    <property type="term" value="P:nucleotide-excision repair"/>
    <property type="evidence" value="ECO:0007669"/>
    <property type="project" value="TreeGrafter"/>
</dbReference>
<dbReference type="InterPro" id="IPR012340">
    <property type="entry name" value="NA-bd_OB-fold"/>
</dbReference>
<evidence type="ECO:0000313" key="6">
    <source>
        <dbReference type="EMBL" id="KAG5461482.1"/>
    </source>
</evidence>
<sequence length="365" mass="39785">MGQRSGLANQSLRPVTIKQLTDASQMHPDAPFKIDDSDISQVRGWVQAPVTLRGVLLAPGDTFGHFMCKKKTARGFPTRKIGGTKLEVEIRVMHRQKAFFSLPSLTASVSRHFAVNEQATSVAYDVEDGTGAIEVRVWVEADEGNEFAAQRRAECCVEMWVRVVGQLRSFQNKRNVMGYSVRPIKDFNEITFHLLDISDSIYRFSFARREARISLGFSLSPFLSLSTLNVLYMCTPDFQSTNVTSGAVGYGQVGSGAAGGPTRGGQGMQDNPGQAGYGYGGGGGIGGQADYGGFGSDFSPIQQQVLQCVKQASHLNEGIHVNQLSMQLGPQFGQTNIQRAIEWLISEGHLYSTIDEDHVKCCADS</sequence>
<dbReference type="InterPro" id="IPR040260">
    <property type="entry name" value="RFA2-like"/>
</dbReference>
<evidence type="ECO:0000256" key="4">
    <source>
        <dbReference type="ARBA" id="ARBA00023242"/>
    </source>
</evidence>
<evidence type="ECO:0000256" key="3">
    <source>
        <dbReference type="ARBA" id="ARBA00023125"/>
    </source>
</evidence>
<evidence type="ECO:0000256" key="2">
    <source>
        <dbReference type="ARBA" id="ARBA00007815"/>
    </source>
</evidence>